<protein>
    <submittedName>
        <fullName evidence="2">Uncharacterized protein</fullName>
    </submittedName>
</protein>
<feature type="transmembrane region" description="Helical" evidence="1">
    <location>
        <begin position="206"/>
        <end position="228"/>
    </location>
</feature>
<keyword evidence="3" id="KW-1185">Reference proteome</keyword>
<keyword evidence="1" id="KW-1133">Transmembrane helix</keyword>
<reference evidence="2 3" key="1">
    <citation type="submission" date="2019-08" db="EMBL/GenBank/DDBJ databases">
        <title>The genome of the soybean aphid Biotype 1, its phylome, world population structure and adaptation to the North American continent.</title>
        <authorList>
            <person name="Giordano R."/>
            <person name="Donthu R.K."/>
            <person name="Hernandez A.G."/>
            <person name="Wright C.L."/>
            <person name="Zimin A.V."/>
        </authorList>
    </citation>
    <scope>NUCLEOTIDE SEQUENCE [LARGE SCALE GENOMIC DNA]</scope>
    <source>
        <tissue evidence="2">Whole aphids</tissue>
    </source>
</reference>
<organism evidence="2 3">
    <name type="scientific">Aphis glycines</name>
    <name type="common">Soybean aphid</name>
    <dbReference type="NCBI Taxonomy" id="307491"/>
    <lineage>
        <taxon>Eukaryota</taxon>
        <taxon>Metazoa</taxon>
        <taxon>Ecdysozoa</taxon>
        <taxon>Arthropoda</taxon>
        <taxon>Hexapoda</taxon>
        <taxon>Insecta</taxon>
        <taxon>Pterygota</taxon>
        <taxon>Neoptera</taxon>
        <taxon>Paraneoptera</taxon>
        <taxon>Hemiptera</taxon>
        <taxon>Sternorrhyncha</taxon>
        <taxon>Aphidomorpha</taxon>
        <taxon>Aphidoidea</taxon>
        <taxon>Aphididae</taxon>
        <taxon>Aphidini</taxon>
        <taxon>Aphis</taxon>
        <taxon>Aphis</taxon>
    </lineage>
</organism>
<gene>
    <name evidence="2" type="ORF">AGLY_005160</name>
</gene>
<sequence>MFSSLIWPEHTWCNIKPVYIQFCLCTLMSGRGQLQYYLPNANFVLGHLKFVSNQYSISCSSLTFSKPNSDIFRYSYLYTMRFISYKYIDRFFNSIILFLDSTNFFLVERNVPCIMLLQYKLFYFHQCLKKTIHIICFFRFFCGGSNTPSIKETLVSRFSISVTKGRQTVVFYNISFQPYQLHLLYYSRSSFLNYMYHRILTLQADLIYFSMNAVGALGFFKCIINLFISDQMLREHFFAYVVDQNLVFDTFVGLANQLELTC</sequence>
<keyword evidence="1" id="KW-0812">Transmembrane</keyword>
<accession>A0A6G0TVY4</accession>
<evidence type="ECO:0000256" key="1">
    <source>
        <dbReference type="SAM" id="Phobius"/>
    </source>
</evidence>
<evidence type="ECO:0000313" key="2">
    <source>
        <dbReference type="EMBL" id="KAE9539908.1"/>
    </source>
</evidence>
<keyword evidence="1" id="KW-0472">Membrane</keyword>
<name>A0A6G0TVY4_APHGL</name>
<dbReference type="AlphaFoldDB" id="A0A6G0TVY4"/>
<dbReference type="OrthoDB" id="6288737at2759"/>
<proteinExistence type="predicted"/>
<dbReference type="Proteomes" id="UP000475862">
    <property type="component" value="Unassembled WGS sequence"/>
</dbReference>
<evidence type="ECO:0000313" key="3">
    <source>
        <dbReference type="Proteomes" id="UP000475862"/>
    </source>
</evidence>
<comment type="caution">
    <text evidence="2">The sequence shown here is derived from an EMBL/GenBank/DDBJ whole genome shotgun (WGS) entry which is preliminary data.</text>
</comment>
<dbReference type="EMBL" id="VYZN01000014">
    <property type="protein sequence ID" value="KAE9539908.1"/>
    <property type="molecule type" value="Genomic_DNA"/>
</dbReference>